<dbReference type="InterPro" id="IPR004646">
    <property type="entry name" value="Fe-S_hydro-lyase_TtdA-typ_cat"/>
</dbReference>
<organism evidence="8 9">
    <name type="scientific">Rubrobacter taiwanensis</name>
    <dbReference type="NCBI Taxonomy" id="185139"/>
    <lineage>
        <taxon>Bacteria</taxon>
        <taxon>Bacillati</taxon>
        <taxon>Actinomycetota</taxon>
        <taxon>Rubrobacteria</taxon>
        <taxon>Rubrobacterales</taxon>
        <taxon>Rubrobacteraceae</taxon>
        <taxon>Rubrobacter</taxon>
    </lineage>
</organism>
<dbReference type="GO" id="GO:0046872">
    <property type="term" value="F:metal ion binding"/>
    <property type="evidence" value="ECO:0007669"/>
    <property type="project" value="UniProtKB-KW"/>
</dbReference>
<gene>
    <name evidence="8" type="ORF">E0L93_10170</name>
</gene>
<comment type="similarity">
    <text evidence="1">Belongs to the class-I fumarase family.</text>
</comment>
<sequence>MREIHVERVIEAVRELCVEANTCLREDHLSALRQALEEEESPLGREVIGQLLENAEVSCRECVAFCQDTGYAVFFVELGQEVRFVGGGLEEAINEGVRRGYREGYLRKSIVESPLRRTNTGDNTPAIVYYEFVPGDRLGLTLLVKGAGCDNMSAIRMLTPAQGVEEMKRFVVETVEKAGPNASPPVTVGVGIGGTFEKSAQLAKKALTRRSREPSPDPELAALEREILEEINATGIGPAGYGGTVTALAVHIESHPTHIAAFPVAVNVDCHSHRVREVEL</sequence>
<dbReference type="GO" id="GO:0004333">
    <property type="term" value="F:fumarate hydratase activity"/>
    <property type="evidence" value="ECO:0007669"/>
    <property type="project" value="UniProtKB-EC"/>
</dbReference>
<comment type="caution">
    <text evidence="8">The sequence shown here is derived from an EMBL/GenBank/DDBJ whole genome shotgun (WGS) entry which is preliminary data.</text>
</comment>
<evidence type="ECO:0000256" key="5">
    <source>
        <dbReference type="ARBA" id="ARBA00023014"/>
    </source>
</evidence>
<keyword evidence="3" id="KW-0479">Metal-binding</keyword>
<dbReference type="EMBL" id="SKBU01000016">
    <property type="protein sequence ID" value="TCJ16474.1"/>
    <property type="molecule type" value="Genomic_DNA"/>
</dbReference>
<dbReference type="NCBIfam" id="TIGR00722">
    <property type="entry name" value="ttdA_fumA_fumB"/>
    <property type="match status" value="1"/>
</dbReference>
<protein>
    <submittedName>
        <fullName evidence="8">Fumarate hydratase</fullName>
        <ecNumber evidence="8">4.2.1.2</ecNumber>
    </submittedName>
</protein>
<dbReference type="PANTHER" id="PTHR30389">
    <property type="entry name" value="FUMARATE HYDRATASE-RELATED"/>
    <property type="match status" value="1"/>
</dbReference>
<dbReference type="AlphaFoldDB" id="A0A4R1BH26"/>
<dbReference type="Proteomes" id="UP000295244">
    <property type="component" value="Unassembled WGS sequence"/>
</dbReference>
<dbReference type="Pfam" id="PF05681">
    <property type="entry name" value="Fumerase"/>
    <property type="match status" value="1"/>
</dbReference>
<dbReference type="PANTHER" id="PTHR30389:SF17">
    <property type="entry name" value="L(+)-TARTRATE DEHYDRATASE SUBUNIT ALPHA-RELATED"/>
    <property type="match status" value="1"/>
</dbReference>
<keyword evidence="2" id="KW-0004">4Fe-4S</keyword>
<dbReference type="InterPro" id="IPR051208">
    <property type="entry name" value="Class-I_Fumarase/Tartrate_DH"/>
</dbReference>
<evidence type="ECO:0000256" key="2">
    <source>
        <dbReference type="ARBA" id="ARBA00022485"/>
    </source>
</evidence>
<keyword evidence="5" id="KW-0411">Iron-sulfur</keyword>
<keyword evidence="4" id="KW-0408">Iron</keyword>
<proteinExistence type="inferred from homology"/>
<dbReference type="GO" id="GO:0051539">
    <property type="term" value="F:4 iron, 4 sulfur cluster binding"/>
    <property type="evidence" value="ECO:0007669"/>
    <property type="project" value="UniProtKB-KW"/>
</dbReference>
<evidence type="ECO:0000256" key="1">
    <source>
        <dbReference type="ARBA" id="ARBA00008876"/>
    </source>
</evidence>
<evidence type="ECO:0000256" key="3">
    <source>
        <dbReference type="ARBA" id="ARBA00022723"/>
    </source>
</evidence>
<evidence type="ECO:0000256" key="6">
    <source>
        <dbReference type="ARBA" id="ARBA00023239"/>
    </source>
</evidence>
<accession>A0A4R1BH26</accession>
<dbReference type="EC" id="4.2.1.2" evidence="8"/>
<keyword evidence="9" id="KW-1185">Reference proteome</keyword>
<reference evidence="8 9" key="1">
    <citation type="submission" date="2019-03" db="EMBL/GenBank/DDBJ databases">
        <title>Whole genome sequence of a novel Rubrobacter taiwanensis strain, isolated from Yellowstone National Park.</title>
        <authorList>
            <person name="Freed S."/>
            <person name="Ramaley R.F."/>
            <person name="Kyndt J.A."/>
        </authorList>
    </citation>
    <scope>NUCLEOTIDE SEQUENCE [LARGE SCALE GENOMIC DNA]</scope>
    <source>
        <strain evidence="8 9">Yellowstone</strain>
    </source>
</reference>
<evidence type="ECO:0000256" key="4">
    <source>
        <dbReference type="ARBA" id="ARBA00023004"/>
    </source>
</evidence>
<dbReference type="NCBIfam" id="NF004885">
    <property type="entry name" value="PRK06246.1"/>
    <property type="match status" value="1"/>
</dbReference>
<evidence type="ECO:0000313" key="8">
    <source>
        <dbReference type="EMBL" id="TCJ16474.1"/>
    </source>
</evidence>
<feature type="domain" description="Fe-S hydro-lyase tartrate dehydratase alpha-type catalytic" evidence="7">
    <location>
        <begin position="11"/>
        <end position="278"/>
    </location>
</feature>
<name>A0A4R1BH26_9ACTN</name>
<dbReference type="OrthoDB" id="9798978at2"/>
<evidence type="ECO:0000313" key="9">
    <source>
        <dbReference type="Proteomes" id="UP000295244"/>
    </source>
</evidence>
<dbReference type="RefSeq" id="WP_132691544.1">
    <property type="nucleotide sequence ID" value="NZ_SKBU01000016.1"/>
</dbReference>
<evidence type="ECO:0000259" key="7">
    <source>
        <dbReference type="Pfam" id="PF05681"/>
    </source>
</evidence>
<keyword evidence="6 8" id="KW-0456">Lyase</keyword>